<organism evidence="2 3">
    <name type="scientific">Corallococcus macrosporus</name>
    <dbReference type="NCBI Taxonomy" id="35"/>
    <lineage>
        <taxon>Bacteria</taxon>
        <taxon>Pseudomonadati</taxon>
        <taxon>Myxococcota</taxon>
        <taxon>Myxococcia</taxon>
        <taxon>Myxococcales</taxon>
        <taxon>Cystobacterineae</taxon>
        <taxon>Myxococcaceae</taxon>
        <taxon>Corallococcus</taxon>
    </lineage>
</organism>
<dbReference type="RefSeq" id="WP_207049878.1">
    <property type="nucleotide sequence ID" value="NZ_JAFIMU010000004.1"/>
</dbReference>
<name>A0ABS3D6C7_9BACT</name>
<feature type="compositionally biased region" description="Low complexity" evidence="1">
    <location>
        <begin position="145"/>
        <end position="157"/>
    </location>
</feature>
<evidence type="ECO:0000313" key="3">
    <source>
        <dbReference type="Proteomes" id="UP000664052"/>
    </source>
</evidence>
<evidence type="ECO:0000313" key="2">
    <source>
        <dbReference type="EMBL" id="MBN8227224.1"/>
    </source>
</evidence>
<gene>
    <name evidence="2" type="ORF">JYK02_06830</name>
</gene>
<proteinExistence type="predicted"/>
<comment type="caution">
    <text evidence="2">The sequence shown here is derived from an EMBL/GenBank/DDBJ whole genome shotgun (WGS) entry which is preliminary data.</text>
</comment>
<reference evidence="2 3" key="1">
    <citation type="submission" date="2021-02" db="EMBL/GenBank/DDBJ databases">
        <title>De Novo genome assembly of isolated myxobacteria.</title>
        <authorList>
            <person name="Stevens D.C."/>
        </authorList>
    </citation>
    <scope>NUCLEOTIDE SEQUENCE [LARGE SCALE GENOMIC DNA]</scope>
    <source>
        <strain evidence="2 3">ATCC 29039</strain>
    </source>
</reference>
<feature type="compositionally biased region" description="Pro residues" evidence="1">
    <location>
        <begin position="9"/>
        <end position="23"/>
    </location>
</feature>
<feature type="compositionally biased region" description="Polar residues" evidence="1">
    <location>
        <begin position="158"/>
        <end position="168"/>
    </location>
</feature>
<feature type="region of interest" description="Disordered" evidence="1">
    <location>
        <begin position="136"/>
        <end position="168"/>
    </location>
</feature>
<dbReference type="EMBL" id="JAFIMU010000004">
    <property type="protein sequence ID" value="MBN8227224.1"/>
    <property type="molecule type" value="Genomic_DNA"/>
</dbReference>
<keyword evidence="3" id="KW-1185">Reference proteome</keyword>
<evidence type="ECO:0000256" key="1">
    <source>
        <dbReference type="SAM" id="MobiDB-lite"/>
    </source>
</evidence>
<protein>
    <submittedName>
        <fullName evidence="2">Uncharacterized protein</fullName>
    </submittedName>
</protein>
<sequence length="168" mass="17177">MRLSLFPKALPPPTPKAAPPPPGRDAGGQAAARKAHALSTTGFEPATSGKSSARLGEPEYARARPGGTLSDPFFPRDLTVGGGDSGSAQASGGFGSSWDRILNGPLRQMLQDALGGGGDGLKQVGHAVREFLERWVPGKQIRNTDSSSGEGDSRSASPTANGSGTRNV</sequence>
<dbReference type="Proteomes" id="UP000664052">
    <property type="component" value="Unassembled WGS sequence"/>
</dbReference>
<feature type="region of interest" description="Disordered" evidence="1">
    <location>
        <begin position="1"/>
        <end position="96"/>
    </location>
</feature>
<accession>A0ABS3D6C7</accession>